<organism evidence="1 2">
    <name type="scientific">Brachionus plicatilis</name>
    <name type="common">Marine rotifer</name>
    <name type="synonym">Brachionus muelleri</name>
    <dbReference type="NCBI Taxonomy" id="10195"/>
    <lineage>
        <taxon>Eukaryota</taxon>
        <taxon>Metazoa</taxon>
        <taxon>Spiralia</taxon>
        <taxon>Gnathifera</taxon>
        <taxon>Rotifera</taxon>
        <taxon>Eurotatoria</taxon>
        <taxon>Monogononta</taxon>
        <taxon>Pseudotrocha</taxon>
        <taxon>Ploima</taxon>
        <taxon>Brachionidae</taxon>
        <taxon>Brachionus</taxon>
    </lineage>
</organism>
<name>A0A3M7S1U2_BRAPC</name>
<dbReference type="Proteomes" id="UP000276133">
    <property type="component" value="Unassembled WGS sequence"/>
</dbReference>
<evidence type="ECO:0000313" key="1">
    <source>
        <dbReference type="EMBL" id="RNA29547.1"/>
    </source>
</evidence>
<accession>A0A3M7S1U2</accession>
<dbReference type="EMBL" id="REGN01002202">
    <property type="protein sequence ID" value="RNA29547.1"/>
    <property type="molecule type" value="Genomic_DNA"/>
</dbReference>
<sequence length="74" mass="8442">MLSKTALFSSCFVEEFFCVSSNEIQLVLKIDNLLSIKTKLVIVTMCKMFCIYFTDNFVLISKSIGIHSMHKPKS</sequence>
<comment type="caution">
    <text evidence="1">The sequence shown here is derived from an EMBL/GenBank/DDBJ whole genome shotgun (WGS) entry which is preliminary data.</text>
</comment>
<protein>
    <submittedName>
        <fullName evidence="1">Uncharacterized protein</fullName>
    </submittedName>
</protein>
<gene>
    <name evidence="1" type="ORF">BpHYR1_043971</name>
</gene>
<dbReference type="AlphaFoldDB" id="A0A3M7S1U2"/>
<reference evidence="1 2" key="1">
    <citation type="journal article" date="2018" name="Sci. Rep.">
        <title>Genomic signatures of local adaptation to the degree of environmental predictability in rotifers.</title>
        <authorList>
            <person name="Franch-Gras L."/>
            <person name="Hahn C."/>
            <person name="Garcia-Roger E.M."/>
            <person name="Carmona M.J."/>
            <person name="Serra M."/>
            <person name="Gomez A."/>
        </authorList>
    </citation>
    <scope>NUCLEOTIDE SEQUENCE [LARGE SCALE GENOMIC DNA]</scope>
    <source>
        <strain evidence="1">HYR1</strain>
    </source>
</reference>
<evidence type="ECO:0000313" key="2">
    <source>
        <dbReference type="Proteomes" id="UP000276133"/>
    </source>
</evidence>
<proteinExistence type="predicted"/>
<keyword evidence="2" id="KW-1185">Reference proteome</keyword>